<dbReference type="PANTHER" id="PTHR12083:SF9">
    <property type="entry name" value="BIFUNCTIONAL POLYNUCLEOTIDE PHOSPHATASE_KINASE"/>
    <property type="match status" value="1"/>
</dbReference>
<reference evidence="1 2" key="1">
    <citation type="journal article" date="2013" name="Virus Genes">
        <title>The genome of a baculovirus isolated from Hemileuca sp. encodes a serpin ortholog.</title>
        <authorList>
            <person name="Rohrmann G.F."/>
            <person name="Erlandson M.A."/>
            <person name="Theilmann D.A."/>
        </authorList>
    </citation>
    <scope>NUCLEOTIDE SEQUENCE [LARGE SCALE GENOMIC DNA]</scope>
</reference>
<gene>
    <name evidence="1" type="ORF">Hesp102</name>
</gene>
<dbReference type="PANTHER" id="PTHR12083">
    <property type="entry name" value="BIFUNCTIONAL POLYNUCLEOTIDE PHOSPHATASE/KINASE"/>
    <property type="match status" value="1"/>
</dbReference>
<dbReference type="OrthoDB" id="5331at10239"/>
<dbReference type="SUPFAM" id="SSF56784">
    <property type="entry name" value="HAD-like"/>
    <property type="match status" value="1"/>
</dbReference>
<keyword evidence="2" id="KW-1185">Reference proteome</keyword>
<dbReference type="InterPro" id="IPR036412">
    <property type="entry name" value="HAD-like_sf"/>
</dbReference>
<sequence length="372" mass="43329">MSHLLALGGVACTTKTTLLKKLKTFNNVVVHLDDLKEIHNRYNFDRRIGELLFAAYRTKDTGSYMRDYKNVHIFDRQPVESVVYSVIYQKMTDDESLKAIEVCKKMGLCDNWMSFVFVPADNSQDTLLLKMKQRANQLDMETIEYIEQQTKYFHIWSNVMGFEEITVDWNADINEQQNKILQTIHETIYKWTDDYADSGLYMYSFKIPIIKNKIAGFDLDGTLIDAIEKDIEVGDTAVRDWKLKYSDIEERFVKLLDDDFTLVVMCDLSAAYNDKLLVTDFKKKIEEVCSEIGLPMIVIVATKHEDDDRKLMTKMFDHLKKISSGAIDLDRSFFCGNSNDGAFYNDLQFAKDYGIKFIHDSDFFKQKTKRLL</sequence>
<dbReference type="Proteomes" id="UP000203768">
    <property type="component" value="Segment"/>
</dbReference>
<dbReference type="EMBL" id="KF158713">
    <property type="protein sequence ID" value="AGR56854.1"/>
    <property type="molecule type" value="Genomic_DNA"/>
</dbReference>
<dbReference type="RefSeq" id="YP_008378318.1">
    <property type="nucleotide sequence ID" value="NC_021923.1"/>
</dbReference>
<evidence type="ECO:0000313" key="1">
    <source>
        <dbReference type="EMBL" id="AGR56854.1"/>
    </source>
</evidence>
<protein>
    <submittedName>
        <fullName evidence="1">Nrk1</fullName>
    </submittedName>
</protein>
<dbReference type="Gene3D" id="3.40.50.1000">
    <property type="entry name" value="HAD superfamily/HAD-like"/>
    <property type="match status" value="1"/>
</dbReference>
<organism evidence="1 2">
    <name type="scientific">Hemileuca sp. nucleopolyhedrovirus</name>
    <dbReference type="NCBI Taxonomy" id="1367203"/>
    <lineage>
        <taxon>Viruses</taxon>
        <taxon>Viruses incertae sedis</taxon>
        <taxon>Naldaviricetes</taxon>
        <taxon>Lefavirales</taxon>
        <taxon>Baculoviridae</taxon>
        <taxon>Alphabaculovirus</taxon>
        <taxon>Alphabaculovirus heleucae</taxon>
        <taxon>Hemileuca species nucleopolyhedrovirus</taxon>
    </lineage>
</organism>
<proteinExistence type="predicted"/>
<dbReference type="InterPro" id="IPR006549">
    <property type="entry name" value="HAD-SF_hydro_IIIA"/>
</dbReference>
<dbReference type="InterPro" id="IPR027417">
    <property type="entry name" value="P-loop_NTPase"/>
</dbReference>
<dbReference type="GO" id="GO:0046403">
    <property type="term" value="F:polynucleotide 3'-phosphatase activity"/>
    <property type="evidence" value="ECO:0007669"/>
    <property type="project" value="TreeGrafter"/>
</dbReference>
<dbReference type="GeneID" id="16489504"/>
<dbReference type="Pfam" id="PF08645">
    <property type="entry name" value="PNK3P"/>
    <property type="match status" value="1"/>
</dbReference>
<name>S5MQH2_9ABAC</name>
<dbReference type="GO" id="GO:0003690">
    <property type="term" value="F:double-stranded DNA binding"/>
    <property type="evidence" value="ECO:0007669"/>
    <property type="project" value="TreeGrafter"/>
</dbReference>
<dbReference type="Gene3D" id="3.40.50.300">
    <property type="entry name" value="P-loop containing nucleotide triphosphate hydrolases"/>
    <property type="match status" value="1"/>
</dbReference>
<dbReference type="GO" id="GO:0006281">
    <property type="term" value="P:DNA repair"/>
    <property type="evidence" value="ECO:0007669"/>
    <property type="project" value="TreeGrafter"/>
</dbReference>
<dbReference type="InterPro" id="IPR013954">
    <property type="entry name" value="PNK3P"/>
</dbReference>
<accession>S5MQH2</accession>
<dbReference type="NCBIfam" id="TIGR01662">
    <property type="entry name" value="HAD-SF-IIIA"/>
    <property type="match status" value="1"/>
</dbReference>
<dbReference type="KEGG" id="vg:16489504"/>
<dbReference type="SUPFAM" id="SSF52540">
    <property type="entry name" value="P-loop containing nucleoside triphosphate hydrolases"/>
    <property type="match status" value="1"/>
</dbReference>
<evidence type="ECO:0000313" key="2">
    <source>
        <dbReference type="Proteomes" id="UP000203768"/>
    </source>
</evidence>
<dbReference type="InterPro" id="IPR023214">
    <property type="entry name" value="HAD_sf"/>
</dbReference>
<dbReference type="GO" id="GO:0046404">
    <property type="term" value="F:ATP-dependent polydeoxyribonucleotide 5'-hydroxyl-kinase activity"/>
    <property type="evidence" value="ECO:0007669"/>
    <property type="project" value="TreeGrafter"/>
</dbReference>